<feature type="transmembrane region" description="Helical" evidence="2">
    <location>
        <begin position="142"/>
        <end position="164"/>
    </location>
</feature>
<comment type="caution">
    <text evidence="3">The sequence shown here is derived from an EMBL/GenBank/DDBJ whole genome shotgun (WGS) entry which is preliminary data.</text>
</comment>
<gene>
    <name evidence="3" type="ORF">SFRA_021210</name>
</gene>
<feature type="region of interest" description="Disordered" evidence="1">
    <location>
        <begin position="1"/>
        <end position="78"/>
    </location>
</feature>
<feature type="transmembrane region" description="Helical" evidence="2">
    <location>
        <begin position="176"/>
        <end position="196"/>
    </location>
</feature>
<feature type="compositionally biased region" description="Basic and acidic residues" evidence="1">
    <location>
        <begin position="11"/>
        <end position="22"/>
    </location>
</feature>
<sequence length="210" mass="21169">MTDESTTTPRTDSDPGKEEEKTAVPGQSARPVAEQEIRKDEAAGPEEPVTTAEGTAPADGVEDEDDGPDVPADAAPARTGTGFGAGAAAVVSAAFGLCSLTGTSVGQMLHARKELIGQIEASSGGGGDQIEAYYSVPWHTAALLNGIFALLAILVGGLLLALHAQRAGTRSWVKSVALAGLVLGAVGLLVSLGMYFDLFASAPELPGPGS</sequence>
<evidence type="ECO:0000313" key="3">
    <source>
        <dbReference type="EMBL" id="RKM93687.1"/>
    </source>
</evidence>
<keyword evidence="2" id="KW-1133">Transmembrane helix</keyword>
<keyword evidence="2" id="KW-0472">Membrane</keyword>
<name>A0A3R7J184_9ACTN</name>
<evidence type="ECO:0000256" key="1">
    <source>
        <dbReference type="SAM" id="MobiDB-lite"/>
    </source>
</evidence>
<protein>
    <submittedName>
        <fullName evidence="3">Uncharacterized protein</fullName>
    </submittedName>
</protein>
<organism evidence="3 4">
    <name type="scientific">Streptomyces xinghaiensis</name>
    <dbReference type="NCBI Taxonomy" id="1038928"/>
    <lineage>
        <taxon>Bacteria</taxon>
        <taxon>Bacillati</taxon>
        <taxon>Actinomycetota</taxon>
        <taxon>Actinomycetes</taxon>
        <taxon>Kitasatosporales</taxon>
        <taxon>Streptomycetaceae</taxon>
        <taxon>Streptomyces</taxon>
    </lineage>
</organism>
<keyword evidence="2" id="KW-0812">Transmembrane</keyword>
<evidence type="ECO:0000313" key="4">
    <source>
        <dbReference type="Proteomes" id="UP000028058"/>
    </source>
</evidence>
<feature type="compositionally biased region" description="Basic and acidic residues" evidence="1">
    <location>
        <begin position="33"/>
        <end position="42"/>
    </location>
</feature>
<dbReference type="AlphaFoldDB" id="A0A3R7J184"/>
<dbReference type="Proteomes" id="UP000028058">
    <property type="component" value="Unassembled WGS sequence"/>
</dbReference>
<keyword evidence="4" id="KW-1185">Reference proteome</keyword>
<dbReference type="OrthoDB" id="3853425at2"/>
<dbReference type="EMBL" id="JNAD02000010">
    <property type="protein sequence ID" value="RKM93687.1"/>
    <property type="molecule type" value="Genomic_DNA"/>
</dbReference>
<dbReference type="RefSeq" id="WP_043462554.1">
    <property type="nucleotide sequence ID" value="NZ_CP134822.1"/>
</dbReference>
<feature type="compositionally biased region" description="Polar residues" evidence="1">
    <location>
        <begin position="1"/>
        <end position="10"/>
    </location>
</feature>
<accession>A0A3R7J184</accession>
<evidence type="ECO:0000256" key="2">
    <source>
        <dbReference type="SAM" id="Phobius"/>
    </source>
</evidence>
<feature type="compositionally biased region" description="Low complexity" evidence="1">
    <location>
        <begin position="69"/>
        <end position="78"/>
    </location>
</feature>
<proteinExistence type="predicted"/>
<reference evidence="3 4" key="1">
    <citation type="journal article" date="2014" name="Genome Announc.">
        <title>Draft Genome Sequence of Streptomyces fradiae ATCC 19609, a Strain Highly Sensitive to Antibiotics.</title>
        <authorList>
            <person name="Bekker O.B."/>
            <person name="Klimina K.M."/>
            <person name="Vatlin A.A."/>
            <person name="Zakharevich N.V."/>
            <person name="Kasianov A.S."/>
            <person name="Danilenko V.N."/>
        </authorList>
    </citation>
    <scope>NUCLEOTIDE SEQUENCE [LARGE SCALE GENOMIC DNA]</scope>
    <source>
        <strain evidence="3 4">ATCC 19609</strain>
    </source>
</reference>